<dbReference type="InterPro" id="IPR036046">
    <property type="entry name" value="Acylphosphatase-like_dom_sf"/>
</dbReference>
<organism evidence="2 3">
    <name type="scientific">Azospirillum ramasamyi</name>
    <dbReference type="NCBI Taxonomy" id="682998"/>
    <lineage>
        <taxon>Bacteria</taxon>
        <taxon>Pseudomonadati</taxon>
        <taxon>Pseudomonadota</taxon>
        <taxon>Alphaproteobacteria</taxon>
        <taxon>Rhodospirillales</taxon>
        <taxon>Azospirillaceae</taxon>
        <taxon>Azospirillum</taxon>
    </lineage>
</organism>
<evidence type="ECO:0000313" key="2">
    <source>
        <dbReference type="EMBL" id="AWU97780.1"/>
    </source>
</evidence>
<accession>A0A2U9SDW2</accession>
<dbReference type="KEGG" id="azm:DM194_26250"/>
<reference evidence="2 3" key="1">
    <citation type="submission" date="2018-06" db="EMBL/GenBank/DDBJ databases">
        <title>Complete genome sequencing of Azospirillum sp. M2T2B2.</title>
        <authorList>
            <person name="Heo J."/>
            <person name="Kim S.-J."/>
            <person name="Kwon S.-W."/>
            <person name="Anandham R."/>
        </authorList>
    </citation>
    <scope>NUCLEOTIDE SEQUENCE [LARGE SCALE GENOMIC DNA]</scope>
    <source>
        <strain evidence="2 3">M2T2B2</strain>
        <plasmid evidence="2 3">unnamed4</plasmid>
    </source>
</reference>
<protein>
    <recommendedName>
        <fullName evidence="1">BLUF domain-containing protein</fullName>
    </recommendedName>
</protein>
<evidence type="ECO:0000313" key="3">
    <source>
        <dbReference type="Proteomes" id="UP000249605"/>
    </source>
</evidence>
<dbReference type="Gene3D" id="3.30.70.100">
    <property type="match status" value="1"/>
</dbReference>
<keyword evidence="3" id="KW-1185">Reference proteome</keyword>
<dbReference type="GO" id="GO:0071949">
    <property type="term" value="F:FAD binding"/>
    <property type="evidence" value="ECO:0007669"/>
    <property type="project" value="InterPro"/>
</dbReference>
<dbReference type="SMART" id="SM01034">
    <property type="entry name" value="BLUF"/>
    <property type="match status" value="1"/>
</dbReference>
<sequence>MLQVVFRSQLTTLLSYLDIQRICLAAARNNRKAAVSGFMVECGGVFLQSLEGPVHVVNETLDRMYRDNRHDHIEIVCSEQDIPQRRFEVWAMNVMFLDDDAFWTRVFGSEYSCDEMLTQRMDPAFAMGILAMAYRHACSETGLSAAAAGNRLGRIPQIRHMIRR</sequence>
<dbReference type="PROSITE" id="PS50925">
    <property type="entry name" value="BLUF"/>
    <property type="match status" value="1"/>
</dbReference>
<dbReference type="Proteomes" id="UP000249605">
    <property type="component" value="Plasmid unnamed4"/>
</dbReference>
<gene>
    <name evidence="2" type="ORF">DM194_26250</name>
</gene>
<dbReference type="RefSeq" id="WP_111070575.1">
    <property type="nucleotide sequence ID" value="NZ_CP029834.1"/>
</dbReference>
<name>A0A2U9SDW2_9PROT</name>
<proteinExistence type="predicted"/>
<dbReference type="AlphaFoldDB" id="A0A2U9SDW2"/>
<dbReference type="InterPro" id="IPR007024">
    <property type="entry name" value="BLUF_domain"/>
</dbReference>
<dbReference type="EMBL" id="CP029834">
    <property type="protein sequence ID" value="AWU97780.1"/>
    <property type="molecule type" value="Genomic_DNA"/>
</dbReference>
<feature type="domain" description="BLUF" evidence="1">
    <location>
        <begin position="1"/>
        <end position="93"/>
    </location>
</feature>
<dbReference type="Pfam" id="PF04940">
    <property type="entry name" value="BLUF"/>
    <property type="match status" value="1"/>
</dbReference>
<dbReference type="GO" id="GO:0009882">
    <property type="term" value="F:blue light photoreceptor activity"/>
    <property type="evidence" value="ECO:0007669"/>
    <property type="project" value="InterPro"/>
</dbReference>
<geneLocation type="plasmid" evidence="2 3">
    <name>unnamed4</name>
</geneLocation>
<dbReference type="OrthoDB" id="196105at2"/>
<dbReference type="SUPFAM" id="SSF54975">
    <property type="entry name" value="Acylphosphatase/BLUF domain-like"/>
    <property type="match status" value="1"/>
</dbReference>
<evidence type="ECO:0000259" key="1">
    <source>
        <dbReference type="PROSITE" id="PS50925"/>
    </source>
</evidence>
<keyword evidence="2" id="KW-0614">Plasmid</keyword>